<keyword evidence="2" id="KW-1133">Transmembrane helix</keyword>
<gene>
    <name evidence="3" type="ORF">ECRASSUSDP1_LOCUS8014</name>
</gene>
<sequence length="384" mass="44785">MSLLLYKLSKIINSTLSKSKLICTDSDIKGPFNSNSVFKLFLMLLLPIAICLIVLLIWLFVMIINKNWVKDIKRNLTISFISIVFILHPKLTESSINAFRCVKIDDHMYSARIDTDIDCYSGTHLKWCFLIAVPILATWVITLPIIGLVLLYRARKSKNTKMLETFLILYQGLKDDIFYWEFVNTLRKIFIAISFLFPINYKIGFAIIVMIVSERLERRLKPYKSDEHTNAYLLSTTAGITTLNAGYVYEQNENISHLNFLILLVIIVINTMFMLEWLYLCLKCFRQKSKIIGYAFSLVSKILCKKVKKTETEEEPEAIQQPKEQKKSRKKKIRKIRSKYKKKGSKMIRKKATEQAYYTTQRDLVYNPGSCSLSNNRENFSETY</sequence>
<dbReference type="PANTHER" id="PTHR11319:SF35">
    <property type="entry name" value="OUTER MEMBRANE PROTEIN PMPC-RELATED"/>
    <property type="match status" value="1"/>
</dbReference>
<feature type="transmembrane region" description="Helical" evidence="2">
    <location>
        <begin position="261"/>
        <end position="282"/>
    </location>
</feature>
<accession>A0AAD1UCM5</accession>
<dbReference type="AlphaFoldDB" id="A0AAD1UCM5"/>
<comment type="caution">
    <text evidence="3">The sequence shown here is derived from an EMBL/GenBank/DDBJ whole genome shotgun (WGS) entry which is preliminary data.</text>
</comment>
<name>A0AAD1UCM5_EUPCR</name>
<evidence type="ECO:0000256" key="2">
    <source>
        <dbReference type="SAM" id="Phobius"/>
    </source>
</evidence>
<feature type="transmembrane region" description="Helical" evidence="2">
    <location>
        <begin position="189"/>
        <end position="211"/>
    </location>
</feature>
<feature type="transmembrane region" description="Helical" evidence="2">
    <location>
        <begin position="127"/>
        <end position="152"/>
    </location>
</feature>
<reference evidence="3" key="1">
    <citation type="submission" date="2023-07" db="EMBL/GenBank/DDBJ databases">
        <authorList>
            <consortium name="AG Swart"/>
            <person name="Singh M."/>
            <person name="Singh A."/>
            <person name="Seah K."/>
            <person name="Emmerich C."/>
        </authorList>
    </citation>
    <scope>NUCLEOTIDE SEQUENCE</scope>
    <source>
        <strain evidence="3">DP1</strain>
    </source>
</reference>
<protein>
    <submittedName>
        <fullName evidence="3">Uncharacterized protein</fullName>
    </submittedName>
</protein>
<evidence type="ECO:0000256" key="1">
    <source>
        <dbReference type="SAM" id="MobiDB-lite"/>
    </source>
</evidence>
<proteinExistence type="predicted"/>
<feature type="compositionally biased region" description="Basic residues" evidence="1">
    <location>
        <begin position="326"/>
        <end position="350"/>
    </location>
</feature>
<keyword evidence="2" id="KW-0472">Membrane</keyword>
<organism evidence="3 4">
    <name type="scientific">Euplotes crassus</name>
    <dbReference type="NCBI Taxonomy" id="5936"/>
    <lineage>
        <taxon>Eukaryota</taxon>
        <taxon>Sar</taxon>
        <taxon>Alveolata</taxon>
        <taxon>Ciliophora</taxon>
        <taxon>Intramacronucleata</taxon>
        <taxon>Spirotrichea</taxon>
        <taxon>Hypotrichia</taxon>
        <taxon>Euplotida</taxon>
        <taxon>Euplotidae</taxon>
        <taxon>Moneuplotes</taxon>
    </lineage>
</organism>
<evidence type="ECO:0000313" key="3">
    <source>
        <dbReference type="EMBL" id="CAI2366741.1"/>
    </source>
</evidence>
<dbReference type="Proteomes" id="UP001295684">
    <property type="component" value="Unassembled WGS sequence"/>
</dbReference>
<keyword evidence="2" id="KW-0812">Transmembrane</keyword>
<feature type="region of interest" description="Disordered" evidence="1">
    <location>
        <begin position="314"/>
        <end position="352"/>
    </location>
</feature>
<keyword evidence="4" id="KW-1185">Reference proteome</keyword>
<dbReference type="PANTHER" id="PTHR11319">
    <property type="entry name" value="G PROTEIN-COUPLED RECEPTOR-RELATED"/>
    <property type="match status" value="1"/>
</dbReference>
<dbReference type="EMBL" id="CAMPGE010007823">
    <property type="protein sequence ID" value="CAI2366741.1"/>
    <property type="molecule type" value="Genomic_DNA"/>
</dbReference>
<evidence type="ECO:0000313" key="4">
    <source>
        <dbReference type="Proteomes" id="UP001295684"/>
    </source>
</evidence>
<feature type="transmembrane region" description="Helical" evidence="2">
    <location>
        <begin position="40"/>
        <end position="64"/>
    </location>
</feature>